<organism evidence="1 2">
    <name type="scientific">Neolewinella xylanilytica</name>
    <dbReference type="NCBI Taxonomy" id="1514080"/>
    <lineage>
        <taxon>Bacteria</taxon>
        <taxon>Pseudomonadati</taxon>
        <taxon>Bacteroidota</taxon>
        <taxon>Saprospiria</taxon>
        <taxon>Saprospirales</taxon>
        <taxon>Lewinellaceae</taxon>
        <taxon>Neolewinella</taxon>
    </lineage>
</organism>
<sequence length="491" mass="54211">MDALLNEFRHREAHYNSRRNFLRQGAMGLGGLALGSLLGCGNKARVPDTDAGENTMKTALHYAPRAKRVIYLHMAGAPSQLELFDYKPALEKLDGQPCPPSLLAGKRFAFIQGTPMMLGPQANFRQHGQSGAYVSDLLPHFSEVADEVAFLKAVHTEEFNHAPAQLLMQTGSPRPGRPSFGSWVTYGLGSENDNLPGFIVLASGGRNPSAGKKLWGSGFLPSIHQGVQCRTAGDPILYLSDPDGMSRDLRGHSIAAINEINRRQYEAVGDPETLTRIRQYEMAFKMQVSVPEVMDIEKEPDYIHAMYGTEPGKSSFANNCLLARRLVESGVRFVQLYDWGWDAHGSDRSTSLEEGLPAQCRGIDRPMAALIKDLKQRGLLEDTLVVWGGEFGRTPMRENRGGVEMPYLGRDHHGEAFTMWMAGGGVKPGVVYGETDEIGYAGVRDRAHVHDVQATVLQLLGFDHERFTYPFQGRHFRLTDVAGTAIRELMA</sequence>
<dbReference type="Pfam" id="PF07394">
    <property type="entry name" value="DUF1501"/>
    <property type="match status" value="1"/>
</dbReference>
<dbReference type="SUPFAM" id="SSF53649">
    <property type="entry name" value="Alkaline phosphatase-like"/>
    <property type="match status" value="1"/>
</dbReference>
<protein>
    <submittedName>
        <fullName evidence="1">Uncharacterized protein DUF1501</fullName>
    </submittedName>
</protein>
<dbReference type="PANTHER" id="PTHR43737:SF1">
    <property type="entry name" value="DUF1501 DOMAIN-CONTAINING PROTEIN"/>
    <property type="match status" value="1"/>
</dbReference>
<dbReference type="InterPro" id="IPR010869">
    <property type="entry name" value="DUF1501"/>
</dbReference>
<dbReference type="Gene3D" id="3.40.720.10">
    <property type="entry name" value="Alkaline Phosphatase, subunit A"/>
    <property type="match status" value="1"/>
</dbReference>
<dbReference type="OrthoDB" id="9783759at2"/>
<keyword evidence="2" id="KW-1185">Reference proteome</keyword>
<dbReference type="AlphaFoldDB" id="A0A2S6I4E5"/>
<accession>A0A2S6I4E5</accession>
<dbReference type="Proteomes" id="UP000237662">
    <property type="component" value="Unassembled WGS sequence"/>
</dbReference>
<proteinExistence type="predicted"/>
<dbReference type="PANTHER" id="PTHR43737">
    <property type="entry name" value="BLL7424 PROTEIN"/>
    <property type="match status" value="1"/>
</dbReference>
<evidence type="ECO:0000313" key="1">
    <source>
        <dbReference type="EMBL" id="PPK86052.1"/>
    </source>
</evidence>
<dbReference type="RefSeq" id="WP_104420518.1">
    <property type="nucleotide sequence ID" value="NZ_PTJC01000006.1"/>
</dbReference>
<dbReference type="EMBL" id="PTJC01000006">
    <property type="protein sequence ID" value="PPK86052.1"/>
    <property type="molecule type" value="Genomic_DNA"/>
</dbReference>
<reference evidence="1 2" key="1">
    <citation type="submission" date="2018-02" db="EMBL/GenBank/DDBJ databases">
        <title>Genomic Encyclopedia of Archaeal and Bacterial Type Strains, Phase II (KMG-II): from individual species to whole genera.</title>
        <authorList>
            <person name="Goeker M."/>
        </authorList>
    </citation>
    <scope>NUCLEOTIDE SEQUENCE [LARGE SCALE GENOMIC DNA]</scope>
    <source>
        <strain evidence="1 2">DSM 29526</strain>
    </source>
</reference>
<name>A0A2S6I4E5_9BACT</name>
<gene>
    <name evidence="1" type="ORF">CLV84_2969</name>
</gene>
<comment type="caution">
    <text evidence="1">The sequence shown here is derived from an EMBL/GenBank/DDBJ whole genome shotgun (WGS) entry which is preliminary data.</text>
</comment>
<evidence type="ECO:0000313" key="2">
    <source>
        <dbReference type="Proteomes" id="UP000237662"/>
    </source>
</evidence>
<dbReference type="InterPro" id="IPR017850">
    <property type="entry name" value="Alkaline_phosphatase_core_sf"/>
</dbReference>